<evidence type="ECO:0000313" key="1">
    <source>
        <dbReference type="EMBL" id="VFJ91155.1"/>
    </source>
</evidence>
<dbReference type="AlphaFoldDB" id="A0A450UF11"/>
<name>A0A450UF11_9GAMM</name>
<proteinExistence type="predicted"/>
<dbReference type="EMBL" id="CAADFF010000024">
    <property type="protein sequence ID" value="VFJ91155.1"/>
    <property type="molecule type" value="Genomic_DNA"/>
</dbReference>
<sequence>MRDKGTAFEKVSIEDFLFGYLIGGEKGFLDKFDLFIEMIVD</sequence>
<gene>
    <name evidence="1" type="ORF">BECKLFY1418B_GA0070995_10243</name>
</gene>
<organism evidence="1">
    <name type="scientific">Candidatus Kentrum sp. LFY</name>
    <dbReference type="NCBI Taxonomy" id="2126342"/>
    <lineage>
        <taxon>Bacteria</taxon>
        <taxon>Pseudomonadati</taxon>
        <taxon>Pseudomonadota</taxon>
        <taxon>Gammaproteobacteria</taxon>
        <taxon>Candidatus Kentrum</taxon>
    </lineage>
</organism>
<reference evidence="1" key="1">
    <citation type="submission" date="2019-02" db="EMBL/GenBank/DDBJ databases">
        <authorList>
            <person name="Gruber-Vodicka R. H."/>
            <person name="Seah K. B. B."/>
        </authorList>
    </citation>
    <scope>NUCLEOTIDE SEQUENCE</scope>
    <source>
        <strain evidence="1">BECK_M7</strain>
    </source>
</reference>
<accession>A0A450UF11</accession>
<protein>
    <submittedName>
        <fullName evidence="1">Uncharacterized protein</fullName>
    </submittedName>
</protein>